<comment type="caution">
    <text evidence="2">The sequence shown here is derived from an EMBL/GenBank/DDBJ whole genome shotgun (WGS) entry which is preliminary data.</text>
</comment>
<proteinExistence type="predicted"/>
<feature type="domain" description="DUF4440" evidence="1">
    <location>
        <begin position="5"/>
        <end position="110"/>
    </location>
</feature>
<evidence type="ECO:0000313" key="2">
    <source>
        <dbReference type="EMBL" id="RZS72573.1"/>
    </source>
</evidence>
<gene>
    <name evidence="2" type="ORF">EV199_4494</name>
</gene>
<evidence type="ECO:0000313" key="3">
    <source>
        <dbReference type="Proteomes" id="UP000293874"/>
    </source>
</evidence>
<organism evidence="2 3">
    <name type="scientific">Pseudobacter ginsenosidimutans</name>
    <dbReference type="NCBI Taxonomy" id="661488"/>
    <lineage>
        <taxon>Bacteria</taxon>
        <taxon>Pseudomonadati</taxon>
        <taxon>Bacteroidota</taxon>
        <taxon>Chitinophagia</taxon>
        <taxon>Chitinophagales</taxon>
        <taxon>Chitinophagaceae</taxon>
        <taxon>Pseudobacter</taxon>
    </lineage>
</organism>
<accession>A0A4Q7MZB0</accession>
<dbReference type="AlphaFoldDB" id="A0A4Q7MZB0"/>
<dbReference type="InterPro" id="IPR032710">
    <property type="entry name" value="NTF2-like_dom_sf"/>
</dbReference>
<dbReference type="Proteomes" id="UP000293874">
    <property type="component" value="Unassembled WGS sequence"/>
</dbReference>
<keyword evidence="3" id="KW-1185">Reference proteome</keyword>
<dbReference type="InterPro" id="IPR027843">
    <property type="entry name" value="DUF4440"/>
</dbReference>
<dbReference type="EMBL" id="SGXA01000002">
    <property type="protein sequence ID" value="RZS72573.1"/>
    <property type="molecule type" value="Genomic_DNA"/>
</dbReference>
<dbReference type="SUPFAM" id="SSF54427">
    <property type="entry name" value="NTF2-like"/>
    <property type="match status" value="1"/>
</dbReference>
<dbReference type="Pfam" id="PF14534">
    <property type="entry name" value="DUF4440"/>
    <property type="match status" value="1"/>
</dbReference>
<protein>
    <submittedName>
        <fullName evidence="2">Uncharacterized protein DUF4440</fullName>
    </submittedName>
</protein>
<dbReference type="Gene3D" id="3.10.450.50">
    <property type="match status" value="1"/>
</dbReference>
<name>A0A4Q7MZB0_9BACT</name>
<evidence type="ECO:0000259" key="1">
    <source>
        <dbReference type="Pfam" id="PF14534"/>
    </source>
</evidence>
<dbReference type="RefSeq" id="WP_130542971.1">
    <property type="nucleotide sequence ID" value="NZ_CP042431.1"/>
</dbReference>
<sequence>MQNIATTIDQFRAAVLDSNTTTLHQLLSDTLSYGHSDGHVEGKNDFIQKISDGTYKFLTMDLTAQTITETESFAIVRHELDAQTFDEQKAGEAHLYVLLVWTKYEDGWKLIARQAVKKLR</sequence>
<dbReference type="OrthoDB" id="5383110at2"/>
<reference evidence="2 3" key="1">
    <citation type="submission" date="2019-02" db="EMBL/GenBank/DDBJ databases">
        <title>Genomic Encyclopedia of Type Strains, Phase IV (KMG-IV): sequencing the most valuable type-strain genomes for metagenomic binning, comparative biology and taxonomic classification.</title>
        <authorList>
            <person name="Goeker M."/>
        </authorList>
    </citation>
    <scope>NUCLEOTIDE SEQUENCE [LARGE SCALE GENOMIC DNA]</scope>
    <source>
        <strain evidence="2 3">DSM 18116</strain>
    </source>
</reference>